<dbReference type="Proteomes" id="UP000198793">
    <property type="component" value="Unassembled WGS sequence"/>
</dbReference>
<sequence>MDLNEAEQAFLRGMRAITLDEQGREIFVGLTPDESVEYLGLSRRNEQGEDMSANPRYLELHQRHEAERERIVAGEAPLDRAP</sequence>
<evidence type="ECO:0000313" key="1">
    <source>
        <dbReference type="EMBL" id="SDN70315.1"/>
    </source>
</evidence>
<dbReference type="OrthoDB" id="8687905at2"/>
<dbReference type="EMBL" id="FNIT01000001">
    <property type="protein sequence ID" value="SDN70315.1"/>
    <property type="molecule type" value="Genomic_DNA"/>
</dbReference>
<evidence type="ECO:0000313" key="2">
    <source>
        <dbReference type="Proteomes" id="UP000198793"/>
    </source>
</evidence>
<keyword evidence="2" id="KW-1185">Reference proteome</keyword>
<accession>A0A1H0DJG8</accession>
<reference evidence="1 2" key="1">
    <citation type="submission" date="2016-10" db="EMBL/GenBank/DDBJ databases">
        <authorList>
            <person name="de Groot N.N."/>
        </authorList>
    </citation>
    <scope>NUCLEOTIDE SEQUENCE [LARGE SCALE GENOMIC DNA]</scope>
    <source>
        <strain evidence="2">L7-484,KACC 16230,DSM 25025</strain>
    </source>
</reference>
<protein>
    <submittedName>
        <fullName evidence="1">Uncharacterized protein</fullName>
    </submittedName>
</protein>
<dbReference type="RefSeq" id="WP_090669122.1">
    <property type="nucleotide sequence ID" value="NZ_FNIT01000001.1"/>
</dbReference>
<name>A0A1H0DJG8_9HYPH</name>
<dbReference type="STRING" id="1166073.SAMN05192530_101819"/>
<organism evidence="1 2">
    <name type="scientific">Aureimonas jatrophae</name>
    <dbReference type="NCBI Taxonomy" id="1166073"/>
    <lineage>
        <taxon>Bacteria</taxon>
        <taxon>Pseudomonadati</taxon>
        <taxon>Pseudomonadota</taxon>
        <taxon>Alphaproteobacteria</taxon>
        <taxon>Hyphomicrobiales</taxon>
        <taxon>Aurantimonadaceae</taxon>
        <taxon>Aureimonas</taxon>
    </lineage>
</organism>
<proteinExistence type="predicted"/>
<gene>
    <name evidence="1" type="ORF">SAMN05192530_101819</name>
</gene>
<dbReference type="AlphaFoldDB" id="A0A1H0DJG8"/>